<dbReference type="GeneID" id="36560961"/>
<gene>
    <name evidence="2" type="ORF">P170DRAFT_475458</name>
</gene>
<dbReference type="OrthoDB" id="4343461at2759"/>
<dbReference type="RefSeq" id="XP_024704443.1">
    <property type="nucleotide sequence ID" value="XM_024853263.1"/>
</dbReference>
<feature type="compositionally biased region" description="Basic residues" evidence="1">
    <location>
        <begin position="33"/>
        <end position="46"/>
    </location>
</feature>
<evidence type="ECO:0000313" key="3">
    <source>
        <dbReference type="Proteomes" id="UP000234275"/>
    </source>
</evidence>
<dbReference type="AlphaFoldDB" id="A0A2I2G8D7"/>
<feature type="compositionally biased region" description="Basic and acidic residues" evidence="1">
    <location>
        <begin position="247"/>
        <end position="266"/>
    </location>
</feature>
<feature type="region of interest" description="Disordered" evidence="1">
    <location>
        <begin position="210"/>
        <end position="333"/>
    </location>
</feature>
<feature type="compositionally biased region" description="Acidic residues" evidence="1">
    <location>
        <begin position="215"/>
        <end position="226"/>
    </location>
</feature>
<feature type="region of interest" description="Disordered" evidence="1">
    <location>
        <begin position="1"/>
        <end position="107"/>
    </location>
</feature>
<organism evidence="2 3">
    <name type="scientific">Aspergillus steynii IBT 23096</name>
    <dbReference type="NCBI Taxonomy" id="1392250"/>
    <lineage>
        <taxon>Eukaryota</taxon>
        <taxon>Fungi</taxon>
        <taxon>Dikarya</taxon>
        <taxon>Ascomycota</taxon>
        <taxon>Pezizomycotina</taxon>
        <taxon>Eurotiomycetes</taxon>
        <taxon>Eurotiomycetidae</taxon>
        <taxon>Eurotiales</taxon>
        <taxon>Aspergillaceae</taxon>
        <taxon>Aspergillus</taxon>
        <taxon>Aspergillus subgen. Circumdati</taxon>
    </lineage>
</organism>
<keyword evidence="3" id="KW-1185">Reference proteome</keyword>
<dbReference type="Proteomes" id="UP000234275">
    <property type="component" value="Unassembled WGS sequence"/>
</dbReference>
<protein>
    <submittedName>
        <fullName evidence="2">Uncharacterized protein</fullName>
    </submittedName>
</protein>
<feature type="compositionally biased region" description="Polar residues" evidence="1">
    <location>
        <begin position="235"/>
        <end position="246"/>
    </location>
</feature>
<accession>A0A2I2G8D7</accession>
<evidence type="ECO:0000256" key="1">
    <source>
        <dbReference type="SAM" id="MobiDB-lite"/>
    </source>
</evidence>
<reference evidence="2 3" key="1">
    <citation type="submission" date="2016-12" db="EMBL/GenBank/DDBJ databases">
        <title>The genomes of Aspergillus section Nigri reveals drivers in fungal speciation.</title>
        <authorList>
            <consortium name="DOE Joint Genome Institute"/>
            <person name="Vesth T.C."/>
            <person name="Nybo J."/>
            <person name="Theobald S."/>
            <person name="Brandl J."/>
            <person name="Frisvad J.C."/>
            <person name="Nielsen K.F."/>
            <person name="Lyhne E.K."/>
            <person name="Kogle M.E."/>
            <person name="Kuo A."/>
            <person name="Riley R."/>
            <person name="Clum A."/>
            <person name="Nolan M."/>
            <person name="Lipzen A."/>
            <person name="Salamov A."/>
            <person name="Henrissat B."/>
            <person name="Wiebenga A."/>
            <person name="De Vries R.P."/>
            <person name="Grigoriev I.V."/>
            <person name="Mortensen U.H."/>
            <person name="Andersen M.R."/>
            <person name="Baker S.E."/>
        </authorList>
    </citation>
    <scope>NUCLEOTIDE SEQUENCE [LARGE SCALE GENOMIC DNA]</scope>
    <source>
        <strain evidence="2 3">IBT 23096</strain>
    </source>
</reference>
<dbReference type="VEuPathDB" id="FungiDB:P170DRAFT_475458"/>
<sequence>MARVRGKHIRLGEMQIRRSPRLKRALPPEKKTSRSNKKAKRGRPSKWSRLNQESNTAATEAQSPEGTTTTTEKSPDQDTQRPRKEANETKEAPKEEKPTTEQKYLPPFQHPKYEGCIWIKGSLVPPYSGVRRWTSLEDAEIEPLLDRFEARIAQWVEEWAEDGEAVGERLSDEEKRLIMKGLGGYCVFKDWDELVEGLSKKDVEELGLVSPSISEDADGKEEEMELVEVQPNPPLTMSLNDAVESTSDVKTDVKIESIPDEPKESAQDEPEPMGDSTKDTPEVHPYTLSGTPDASPELAPEVNSDPLSTPNTPPSSSPEAPTSQPLLSTSQKKLPCPPGLPKLLVECLISQSLYKTIIQDPFYYLTKADDNIIDAVPTTFGRDFYNVWQRLMRASRVKAHRVRMELTQLLNGFDIWDQCHDISIGAQSRTLRKHAVQRLVDSLLADPSSNTRKSPIHPLLRPLDSQAQSTRTKHLVPIFREAAEIAVWMYTQESYFVFADEVGALGPFDGQITGREECLELGYKEVEDSMKPHGWTRGEYPDGVLNGRLPVLMVRPVLRRVFVDSWTSCALNERVGKVVSRAVVCLGNQEPRDADRSKW</sequence>
<proteinExistence type="predicted"/>
<feature type="compositionally biased region" description="Basic and acidic residues" evidence="1">
    <location>
        <begin position="73"/>
        <end position="100"/>
    </location>
</feature>
<comment type="caution">
    <text evidence="2">The sequence shown here is derived from an EMBL/GenBank/DDBJ whole genome shotgun (WGS) entry which is preliminary data.</text>
</comment>
<feature type="compositionally biased region" description="Polar residues" evidence="1">
    <location>
        <begin position="48"/>
        <end position="72"/>
    </location>
</feature>
<dbReference type="EMBL" id="MSFO01000004">
    <property type="protein sequence ID" value="PLB49141.1"/>
    <property type="molecule type" value="Genomic_DNA"/>
</dbReference>
<evidence type="ECO:0000313" key="2">
    <source>
        <dbReference type="EMBL" id="PLB49141.1"/>
    </source>
</evidence>
<name>A0A2I2G8D7_9EURO</name>